<proteinExistence type="predicted"/>
<gene>
    <name evidence="1" type="primary">STE23_18</name>
    <name evidence="1" type="ORF">DSO57_1008028</name>
</gene>
<protein>
    <submittedName>
        <fullName evidence="1">Metalloprotease</fullName>
        <ecNumber evidence="1">3.4.24.56</ecNumber>
    </submittedName>
</protein>
<keyword evidence="1" id="KW-0645">Protease</keyword>
<dbReference type="EC" id="3.4.24.56" evidence="1"/>
<evidence type="ECO:0000313" key="2">
    <source>
        <dbReference type="Proteomes" id="UP001165960"/>
    </source>
</evidence>
<accession>A0ACC2USJ4</accession>
<dbReference type="EMBL" id="QTSX02000024">
    <property type="protein sequence ID" value="KAJ9089929.1"/>
    <property type="molecule type" value="Genomic_DNA"/>
</dbReference>
<name>A0ACC2USJ4_9FUNG</name>
<sequence>MLFFKFGWWALVIVAVAKDKFQSKRIGNYEYQELVTPIMKSASDDREYLGLVLSNKMRVLLVSDPKTGSASAALNVAVGSIADPKSMPGLAHFCEHLLFMGTEKIPKVNAYNEYLGLNGGTSNAGTMYENTNYHLSVNHGSLEGALDRFSQFFISPLFSKEAVAKEANAVNSKYQGEIQSDMWRTDLVQKYTLNQSHPFSHLSTGTYDTLYKIPKSKGIDPCQEIIKYYNKYYSANQMQLVVVGRESIEQLKNMTIPKFSNVRNSKIPRPSIPFSPFSKDDLGVEIDINPVENSQKLLMQFPLPSQAKFYREKPSHLPSFFLSHESTGSIMEYLKEVGWATSISSELSEENIDFSMLDVSVELTTKGLENKIPLSS</sequence>
<keyword evidence="1" id="KW-0378">Hydrolase</keyword>
<comment type="caution">
    <text evidence="1">The sequence shown here is derived from an EMBL/GenBank/DDBJ whole genome shotgun (WGS) entry which is preliminary data.</text>
</comment>
<evidence type="ECO:0000313" key="1">
    <source>
        <dbReference type="EMBL" id="KAJ9089929.1"/>
    </source>
</evidence>
<keyword evidence="2" id="KW-1185">Reference proteome</keyword>
<reference evidence="1" key="1">
    <citation type="submission" date="2022-04" db="EMBL/GenBank/DDBJ databases">
        <title>Genome of the entomopathogenic fungus Entomophthora muscae.</title>
        <authorList>
            <person name="Elya C."/>
            <person name="Lovett B.R."/>
            <person name="Lee E."/>
            <person name="Macias A.M."/>
            <person name="Hajek A.E."/>
            <person name="De Bivort B.L."/>
            <person name="Kasson M.T."/>
            <person name="De Fine Licht H.H."/>
            <person name="Stajich J.E."/>
        </authorList>
    </citation>
    <scope>NUCLEOTIDE SEQUENCE</scope>
    <source>
        <strain evidence="1">Berkeley</strain>
    </source>
</reference>
<organism evidence="1 2">
    <name type="scientific">Entomophthora muscae</name>
    <dbReference type="NCBI Taxonomy" id="34485"/>
    <lineage>
        <taxon>Eukaryota</taxon>
        <taxon>Fungi</taxon>
        <taxon>Fungi incertae sedis</taxon>
        <taxon>Zoopagomycota</taxon>
        <taxon>Entomophthoromycotina</taxon>
        <taxon>Entomophthoromycetes</taxon>
        <taxon>Entomophthorales</taxon>
        <taxon>Entomophthoraceae</taxon>
        <taxon>Entomophthora</taxon>
    </lineage>
</organism>
<dbReference type="Proteomes" id="UP001165960">
    <property type="component" value="Unassembled WGS sequence"/>
</dbReference>
<keyword evidence="1" id="KW-0482">Metalloprotease</keyword>